<dbReference type="GO" id="GO:0005886">
    <property type="term" value="C:plasma membrane"/>
    <property type="evidence" value="ECO:0007669"/>
    <property type="project" value="UniProtKB-SubCell"/>
</dbReference>
<dbReference type="Gene3D" id="1.10.287.1490">
    <property type="match status" value="1"/>
</dbReference>
<evidence type="ECO:0000256" key="15">
    <source>
        <dbReference type="ARBA" id="ARBA00054296"/>
    </source>
</evidence>
<evidence type="ECO:0000259" key="20">
    <source>
        <dbReference type="Pfam" id="PF02706"/>
    </source>
</evidence>
<evidence type="ECO:0000259" key="21">
    <source>
        <dbReference type="Pfam" id="PF13614"/>
    </source>
</evidence>
<feature type="region of interest" description="Disordered" evidence="19">
    <location>
        <begin position="1"/>
        <end position="20"/>
    </location>
</feature>
<evidence type="ECO:0000259" key="22">
    <source>
        <dbReference type="Pfam" id="PF13807"/>
    </source>
</evidence>
<dbReference type="SUPFAM" id="SSF52540">
    <property type="entry name" value="P-loop containing nucleoside triphosphate hydrolases"/>
    <property type="match status" value="1"/>
</dbReference>
<comment type="catalytic activity">
    <reaction evidence="14">
        <text>L-tyrosyl-[protein] + ATP = O-phospho-L-tyrosyl-[protein] + ADP + H(+)</text>
        <dbReference type="Rhea" id="RHEA:10596"/>
        <dbReference type="Rhea" id="RHEA-COMP:10136"/>
        <dbReference type="Rhea" id="RHEA-COMP:20101"/>
        <dbReference type="ChEBI" id="CHEBI:15378"/>
        <dbReference type="ChEBI" id="CHEBI:30616"/>
        <dbReference type="ChEBI" id="CHEBI:46858"/>
        <dbReference type="ChEBI" id="CHEBI:61978"/>
        <dbReference type="ChEBI" id="CHEBI:456216"/>
    </reaction>
</comment>
<keyword evidence="8 23" id="KW-0418">Kinase</keyword>
<evidence type="ECO:0000256" key="19">
    <source>
        <dbReference type="SAM" id="MobiDB-lite"/>
    </source>
</evidence>
<keyword evidence="9" id="KW-0067">ATP-binding</keyword>
<evidence type="ECO:0000256" key="5">
    <source>
        <dbReference type="ARBA" id="ARBA00022679"/>
    </source>
</evidence>
<evidence type="ECO:0000256" key="9">
    <source>
        <dbReference type="ARBA" id="ARBA00022840"/>
    </source>
</evidence>
<dbReference type="InterPro" id="IPR025669">
    <property type="entry name" value="AAA_dom"/>
</dbReference>
<dbReference type="InterPro" id="IPR003856">
    <property type="entry name" value="LPS_length_determ_N"/>
</dbReference>
<sequence>MNFPPLNNTPATLPPVATQQQEEDDGISLLDLLDVVIEQRWAVGAVTAAAIAIGGGYALTATPIYEANTLIQVEDTKGSSLGGMIGDAGSLFDIKSPASAEIEILRSRLVVGQAVNNLQLDLSITPKYLPVLGQWLARRATEPSSPGFLGMGGYVSGNESLQVAKFEVPKALEGQRFSVKLTATGYALHSADGQALGQAAFGAPLGFSLMGQTGELLVASAVGQPGAEFHVSKRSHLAVTQSLQSSLKVAEQTKGSGVLRGSLEGADPEQISRILNEVGQLYVRQNVERKAAEAEKSITFLNSQLPELRKQLEASEGKFNQFRSQQGTFNLDSEAQAMLTQGVGLKVKLLEAQQKRKELETRFTAQHPSIQALDNQIQALQREIGGLDGKAKSFPATQQDLLRLTRDVKVNGELYTNLLNSFQQLQLVKEGKVGNVRIVDTAVVPERPIKPQRGLVLALSGVLGLLAGLGLAFMRNSLKPGIRSADELEQALGLHVFATVPKSAVQQQLAVQIVAKKPGIHLLAAVKPEEAAIESLRSLRTALQFAMLDARNNIVLITGPTPGIGKSFTSANFAAVLATAGKRVLLIDGDMRKGHIHQFFGMERGMGLSEVIAGSQTLAQVLHRQLLPGLDFVSTGTTPPNPAELLMAPTTQQFLQGASQQYDIVIIDTPPVLAVADTAVLAPQAGTVFLVARSEITALGEVQESLKRLTQAGVAVKGAIFNGLDLSKRRYGHGYGYGYKRYGYRYQAYQYNQTEGA</sequence>
<evidence type="ECO:0000256" key="16">
    <source>
        <dbReference type="ARBA" id="ARBA00067833"/>
    </source>
</evidence>
<proteinExistence type="inferred from homology"/>
<evidence type="ECO:0000256" key="1">
    <source>
        <dbReference type="ARBA" id="ARBA00004429"/>
    </source>
</evidence>
<accession>A0A2S9K4Y7</accession>
<dbReference type="Proteomes" id="UP000238589">
    <property type="component" value="Unassembled WGS sequence"/>
</dbReference>
<evidence type="ECO:0000256" key="13">
    <source>
        <dbReference type="ARBA" id="ARBA00023169"/>
    </source>
</evidence>
<evidence type="ECO:0000256" key="8">
    <source>
        <dbReference type="ARBA" id="ARBA00022777"/>
    </source>
</evidence>
<protein>
    <recommendedName>
        <fullName evidence="16">Putative tyrosine-protein kinase EpsB</fullName>
    </recommendedName>
    <alternativeName>
        <fullName evidence="17">EPS I polysaccharide export protein EpsB</fullName>
    </alternativeName>
</protein>
<evidence type="ECO:0000256" key="14">
    <source>
        <dbReference type="ARBA" id="ARBA00053015"/>
    </source>
</evidence>
<feature type="domain" description="Polysaccharide chain length determinant N-terminal" evidence="20">
    <location>
        <begin position="26"/>
        <end position="118"/>
    </location>
</feature>
<keyword evidence="24" id="KW-1185">Reference proteome</keyword>
<comment type="function">
    <text evidence="15">Probably involved in polymerization and/or export of exopolysaccharide EPS I which functions as a virulence factor. May be involved in an ATP-dependent process in the pathway for EPS I production, possibly export of the trimeric repeat units across the inner membrane or their polymerization.</text>
</comment>
<keyword evidence="12" id="KW-0829">Tyrosine-protein kinase</keyword>
<evidence type="ECO:0000256" key="10">
    <source>
        <dbReference type="ARBA" id="ARBA00022989"/>
    </source>
</evidence>
<dbReference type="Pfam" id="PF02706">
    <property type="entry name" value="Wzz"/>
    <property type="match status" value="1"/>
</dbReference>
<evidence type="ECO:0000256" key="18">
    <source>
        <dbReference type="SAM" id="Coils"/>
    </source>
</evidence>
<name>A0A2S9K4Y7_9BURK</name>
<dbReference type="SUPFAM" id="SSF57997">
    <property type="entry name" value="Tropomyosin"/>
    <property type="match status" value="1"/>
</dbReference>
<evidence type="ECO:0000313" key="24">
    <source>
        <dbReference type="Proteomes" id="UP000238589"/>
    </source>
</evidence>
<evidence type="ECO:0000256" key="6">
    <source>
        <dbReference type="ARBA" id="ARBA00022692"/>
    </source>
</evidence>
<dbReference type="Pfam" id="PF23607">
    <property type="entry name" value="WZC_N"/>
    <property type="match status" value="1"/>
</dbReference>
<keyword evidence="13" id="KW-0270">Exopolysaccharide synthesis</keyword>
<dbReference type="OrthoDB" id="9808257at2"/>
<organism evidence="23 24">
    <name type="scientific">Malikia granosa</name>
    <dbReference type="NCBI Taxonomy" id="263067"/>
    <lineage>
        <taxon>Bacteria</taxon>
        <taxon>Pseudomonadati</taxon>
        <taxon>Pseudomonadota</taxon>
        <taxon>Betaproteobacteria</taxon>
        <taxon>Burkholderiales</taxon>
        <taxon>Comamonadaceae</taxon>
        <taxon>Malikia</taxon>
    </lineage>
</organism>
<keyword evidence="11" id="KW-0472">Membrane</keyword>
<feature type="compositionally biased region" description="Low complexity" evidence="19">
    <location>
        <begin position="1"/>
        <end position="15"/>
    </location>
</feature>
<keyword evidence="4" id="KW-0997">Cell inner membrane</keyword>
<evidence type="ECO:0000256" key="11">
    <source>
        <dbReference type="ARBA" id="ARBA00023136"/>
    </source>
</evidence>
<dbReference type="FunFam" id="3.40.50.300:FF:000527">
    <property type="entry name" value="Tyrosine-protein kinase etk"/>
    <property type="match status" value="1"/>
</dbReference>
<feature type="coiled-coil region" evidence="18">
    <location>
        <begin position="284"/>
        <end position="318"/>
    </location>
</feature>
<reference evidence="23 24" key="1">
    <citation type="submission" date="2018-03" db="EMBL/GenBank/DDBJ databases">
        <title>Comparative genomics illustrates the genes involved in a hyperalkaliphilic mechanisms of Serpentinomonas isolated from highly-alkaline calcium-rich serpentinized springs.</title>
        <authorList>
            <person name="Suzuki S."/>
            <person name="Ishii S."/>
            <person name="Walworth N."/>
            <person name="Bird L."/>
            <person name="Kuenen J.G."/>
            <person name="Nealson K.H."/>
        </authorList>
    </citation>
    <scope>NUCLEOTIDE SEQUENCE [LARGE SCALE GENOMIC DNA]</scope>
    <source>
        <strain evidence="23 24">P1</strain>
    </source>
</reference>
<evidence type="ECO:0000256" key="12">
    <source>
        <dbReference type="ARBA" id="ARBA00023137"/>
    </source>
</evidence>
<feature type="domain" description="AAA" evidence="21">
    <location>
        <begin position="562"/>
        <end position="704"/>
    </location>
</feature>
<dbReference type="InterPro" id="IPR050445">
    <property type="entry name" value="Bact_polysacc_biosynth/exp"/>
</dbReference>
<evidence type="ECO:0000256" key="2">
    <source>
        <dbReference type="ARBA" id="ARBA00008883"/>
    </source>
</evidence>
<keyword evidence="10" id="KW-1133">Transmembrane helix</keyword>
<dbReference type="Pfam" id="PF13807">
    <property type="entry name" value="GNVR"/>
    <property type="match status" value="1"/>
</dbReference>
<dbReference type="AlphaFoldDB" id="A0A2S9K4Y7"/>
<comment type="similarity">
    <text evidence="2">Belongs to the etk/wzc family.</text>
</comment>
<keyword evidence="6" id="KW-0812">Transmembrane</keyword>
<dbReference type="GO" id="GO:0000271">
    <property type="term" value="P:polysaccharide biosynthetic process"/>
    <property type="evidence" value="ECO:0007669"/>
    <property type="project" value="UniProtKB-KW"/>
</dbReference>
<keyword evidence="5" id="KW-0808">Transferase</keyword>
<keyword evidence="3" id="KW-1003">Cell membrane</keyword>
<dbReference type="Gene3D" id="3.40.50.300">
    <property type="entry name" value="P-loop containing nucleotide triphosphate hydrolases"/>
    <property type="match status" value="1"/>
</dbReference>
<dbReference type="NCBIfam" id="TIGR01007">
    <property type="entry name" value="eps_fam"/>
    <property type="match status" value="1"/>
</dbReference>
<dbReference type="PANTHER" id="PTHR32309">
    <property type="entry name" value="TYROSINE-PROTEIN KINASE"/>
    <property type="match status" value="1"/>
</dbReference>
<keyword evidence="7" id="KW-0547">Nucleotide-binding</keyword>
<evidence type="ECO:0000256" key="7">
    <source>
        <dbReference type="ARBA" id="ARBA00022741"/>
    </source>
</evidence>
<dbReference type="PANTHER" id="PTHR32309:SF32">
    <property type="entry name" value="TYROSINE-PROTEIN KINASE ETK-RELATED"/>
    <property type="match status" value="1"/>
</dbReference>
<dbReference type="InterPro" id="IPR027417">
    <property type="entry name" value="P-loop_NTPase"/>
</dbReference>
<dbReference type="GO" id="GO:0042802">
    <property type="term" value="F:identical protein binding"/>
    <property type="evidence" value="ECO:0007669"/>
    <property type="project" value="UniProtKB-ARBA"/>
</dbReference>
<dbReference type="InterPro" id="IPR005702">
    <property type="entry name" value="Wzc-like_C"/>
</dbReference>
<dbReference type="NCBIfam" id="TIGR01005">
    <property type="entry name" value="eps_transp_fam"/>
    <property type="match status" value="1"/>
</dbReference>
<dbReference type="CDD" id="cd05387">
    <property type="entry name" value="BY-kinase"/>
    <property type="match status" value="1"/>
</dbReference>
<comment type="caution">
    <text evidence="23">The sequence shown here is derived from an EMBL/GenBank/DDBJ whole genome shotgun (WGS) entry which is preliminary data.</text>
</comment>
<dbReference type="GO" id="GO:0005524">
    <property type="term" value="F:ATP binding"/>
    <property type="evidence" value="ECO:0007669"/>
    <property type="project" value="UniProtKB-KW"/>
</dbReference>
<dbReference type="EMBL" id="PVLQ01000030">
    <property type="protein sequence ID" value="PRD65442.1"/>
    <property type="molecule type" value="Genomic_DNA"/>
</dbReference>
<dbReference type="Pfam" id="PF13614">
    <property type="entry name" value="AAA_31"/>
    <property type="match status" value="1"/>
</dbReference>
<evidence type="ECO:0000256" key="3">
    <source>
        <dbReference type="ARBA" id="ARBA00022475"/>
    </source>
</evidence>
<dbReference type="InterPro" id="IPR005700">
    <property type="entry name" value="EPS_ExoP-like"/>
</dbReference>
<keyword evidence="18" id="KW-0175">Coiled coil</keyword>
<dbReference type="GO" id="GO:0004713">
    <property type="term" value="F:protein tyrosine kinase activity"/>
    <property type="evidence" value="ECO:0007669"/>
    <property type="project" value="UniProtKB-KW"/>
</dbReference>
<evidence type="ECO:0000256" key="17">
    <source>
        <dbReference type="ARBA" id="ARBA00081049"/>
    </source>
</evidence>
<evidence type="ECO:0000256" key="4">
    <source>
        <dbReference type="ARBA" id="ARBA00022519"/>
    </source>
</evidence>
<evidence type="ECO:0000313" key="23">
    <source>
        <dbReference type="EMBL" id="PRD65442.1"/>
    </source>
</evidence>
<dbReference type="RefSeq" id="WP_105748350.1">
    <property type="nucleotide sequence ID" value="NZ_PVLQ01000030.1"/>
</dbReference>
<dbReference type="InterPro" id="IPR032807">
    <property type="entry name" value="GNVR"/>
</dbReference>
<comment type="subcellular location">
    <subcellularLocation>
        <location evidence="1">Cell inner membrane</location>
        <topology evidence="1">Multi-pass membrane protein</topology>
    </subcellularLocation>
</comment>
<gene>
    <name evidence="23" type="ORF">C6P64_09625</name>
</gene>
<feature type="domain" description="Tyrosine-protein kinase G-rich" evidence="22">
    <location>
        <begin position="397"/>
        <end position="476"/>
    </location>
</feature>